<dbReference type="SUPFAM" id="SSF53474">
    <property type="entry name" value="alpha/beta-Hydrolases"/>
    <property type="match status" value="1"/>
</dbReference>
<keyword evidence="3" id="KW-1133">Transmembrane helix</keyword>
<reference evidence="8 9" key="1">
    <citation type="journal article" date="2024" name="Nat. Commun.">
        <title>Phylogenomics reveals the evolutionary origins of lichenization in chlorophyte algae.</title>
        <authorList>
            <person name="Puginier C."/>
            <person name="Libourel C."/>
            <person name="Otte J."/>
            <person name="Skaloud P."/>
            <person name="Haon M."/>
            <person name="Grisel S."/>
            <person name="Petersen M."/>
            <person name="Berrin J.G."/>
            <person name="Delaux P.M."/>
            <person name="Dal Grande F."/>
            <person name="Keller J."/>
        </authorList>
    </citation>
    <scope>NUCLEOTIDE SEQUENCE [LARGE SCALE GENOMIC DNA]</scope>
    <source>
        <strain evidence="8 9">SAG 216-7</strain>
    </source>
</reference>
<accession>A0ABR2YLD8</accession>
<evidence type="ECO:0000256" key="5">
    <source>
        <dbReference type="ARBA" id="ARBA00023242"/>
    </source>
</evidence>
<evidence type="ECO:0000256" key="6">
    <source>
        <dbReference type="ARBA" id="ARBA00034303"/>
    </source>
</evidence>
<evidence type="ECO:0008006" key="10">
    <source>
        <dbReference type="Google" id="ProtNLM"/>
    </source>
</evidence>
<protein>
    <recommendedName>
        <fullName evidence="10">DUF829-domain-containing protein</fullName>
    </recommendedName>
</protein>
<feature type="region of interest" description="Disordered" evidence="7">
    <location>
        <begin position="357"/>
        <end position="384"/>
    </location>
</feature>
<keyword evidence="2" id="KW-0812">Transmembrane</keyword>
<evidence type="ECO:0000313" key="8">
    <source>
        <dbReference type="EMBL" id="KAK9907673.1"/>
    </source>
</evidence>
<dbReference type="EMBL" id="JALJOT010000009">
    <property type="protein sequence ID" value="KAK9907673.1"/>
    <property type="molecule type" value="Genomic_DNA"/>
</dbReference>
<comment type="subcellular location">
    <subcellularLocation>
        <location evidence="6">Nucleus outer membrane</location>
        <topology evidence="6">Single-pass membrane protein</topology>
    </subcellularLocation>
</comment>
<dbReference type="Proteomes" id="UP001491310">
    <property type="component" value="Unassembled WGS sequence"/>
</dbReference>
<dbReference type="Pfam" id="PF05705">
    <property type="entry name" value="DUF829"/>
    <property type="match status" value="1"/>
</dbReference>
<evidence type="ECO:0000256" key="2">
    <source>
        <dbReference type="ARBA" id="ARBA00022692"/>
    </source>
</evidence>
<evidence type="ECO:0000256" key="4">
    <source>
        <dbReference type="ARBA" id="ARBA00023136"/>
    </source>
</evidence>
<dbReference type="InterPro" id="IPR029058">
    <property type="entry name" value="AB_hydrolase_fold"/>
</dbReference>
<evidence type="ECO:0000256" key="1">
    <source>
        <dbReference type="ARBA" id="ARBA00007387"/>
    </source>
</evidence>
<comment type="caution">
    <text evidence="8">The sequence shown here is derived from an EMBL/GenBank/DDBJ whole genome shotgun (WGS) entry which is preliminary data.</text>
</comment>
<evidence type="ECO:0000256" key="7">
    <source>
        <dbReference type="SAM" id="MobiDB-lite"/>
    </source>
</evidence>
<dbReference type="PANTHER" id="PTHR12265">
    <property type="entry name" value="TRANSMEMBRANE PROTEIN 53"/>
    <property type="match status" value="1"/>
</dbReference>
<keyword evidence="5" id="KW-0539">Nucleus</keyword>
<evidence type="ECO:0000313" key="9">
    <source>
        <dbReference type="Proteomes" id="UP001491310"/>
    </source>
</evidence>
<dbReference type="InterPro" id="IPR008547">
    <property type="entry name" value="DUF829_TMEM53"/>
</dbReference>
<gene>
    <name evidence="8" type="ORF">WJX75_007928</name>
</gene>
<keyword evidence="9" id="KW-1185">Reference proteome</keyword>
<organism evidence="8 9">
    <name type="scientific">Coccomyxa subellipsoidea</name>
    <dbReference type="NCBI Taxonomy" id="248742"/>
    <lineage>
        <taxon>Eukaryota</taxon>
        <taxon>Viridiplantae</taxon>
        <taxon>Chlorophyta</taxon>
        <taxon>core chlorophytes</taxon>
        <taxon>Trebouxiophyceae</taxon>
        <taxon>Trebouxiophyceae incertae sedis</taxon>
        <taxon>Coccomyxaceae</taxon>
        <taxon>Coccomyxa</taxon>
    </lineage>
</organism>
<proteinExistence type="inferred from homology"/>
<sequence length="384" mass="42761">MADKQEEVLRAAYSAKDINLDDIEEDSLQGIVVLIGWLGCRKEHLQKYASWWHKQGWEPFLILYPVFRLLSTSIAEQITGGLIKKLLHRHAELVTAGNSGRLVFHTFSNTGWVSFGGILESYADKLLPHICGAVIDSAPQPAVSHAVLAAGSFSALFPRSRYNKNDPRVFVIRNFLKMVVQGDKKRRWKAVTKLLYCLSDFPQLYIYSTSDHVIPSNAIKAWIQGQESLGRRVSELQFESSPHVQHMRHHRDLYCRALASFLSELQLPRGKEQLMQLQQHMPASLIATTGRKSRSTGDLVGLSREMPPMGAPGGLAEVMAPLFPEDATEDEDEPGSSWLPEGEAGIRAAMELSAEALDDRWEDESVASDCTSFEDASSELDVAA</sequence>
<comment type="similarity">
    <text evidence="1">Belongs to the TMEM53 family.</text>
</comment>
<feature type="region of interest" description="Disordered" evidence="7">
    <location>
        <begin position="326"/>
        <end position="345"/>
    </location>
</feature>
<name>A0ABR2YLD8_9CHLO</name>
<dbReference type="PANTHER" id="PTHR12265:SF30">
    <property type="entry name" value="TRANSMEMBRANE PROTEIN 53"/>
    <property type="match status" value="1"/>
</dbReference>
<evidence type="ECO:0000256" key="3">
    <source>
        <dbReference type="ARBA" id="ARBA00022989"/>
    </source>
</evidence>
<keyword evidence="4" id="KW-0472">Membrane</keyword>